<dbReference type="Proteomes" id="UP000239563">
    <property type="component" value="Chromosome X"/>
</dbReference>
<reference evidence="2 3" key="1">
    <citation type="submission" date="2017-02" db="EMBL/GenBank/DDBJ databases">
        <authorList>
            <person name="Peterson S.W."/>
        </authorList>
    </citation>
    <scope>NUCLEOTIDE SEQUENCE [LARGE SCALE GENOMIC DNA]</scope>
    <source>
        <strain evidence="2 3">SRS1_H2-8</strain>
    </source>
</reference>
<dbReference type="EMBL" id="LT795063">
    <property type="protein sequence ID" value="SJX64045.1"/>
    <property type="molecule type" value="Genomic_DNA"/>
</dbReference>
<organism evidence="2 3">
    <name type="scientific">Sporisorium reilianum f. sp. reilianum</name>
    <dbReference type="NCBI Taxonomy" id="72559"/>
    <lineage>
        <taxon>Eukaryota</taxon>
        <taxon>Fungi</taxon>
        <taxon>Dikarya</taxon>
        <taxon>Basidiomycota</taxon>
        <taxon>Ustilaginomycotina</taxon>
        <taxon>Ustilaginomycetes</taxon>
        <taxon>Ustilaginales</taxon>
        <taxon>Ustilaginaceae</taxon>
        <taxon>Sporisorium</taxon>
    </lineage>
</organism>
<feature type="region of interest" description="Disordered" evidence="1">
    <location>
        <begin position="263"/>
        <end position="392"/>
    </location>
</feature>
<evidence type="ECO:0000313" key="3">
    <source>
        <dbReference type="Proteomes" id="UP000239563"/>
    </source>
</evidence>
<feature type="compositionally biased region" description="Low complexity" evidence="1">
    <location>
        <begin position="349"/>
        <end position="369"/>
    </location>
</feature>
<evidence type="ECO:0000313" key="2">
    <source>
        <dbReference type="EMBL" id="SJX64045.1"/>
    </source>
</evidence>
<dbReference type="AlphaFoldDB" id="A0A2N8UGE6"/>
<feature type="region of interest" description="Disordered" evidence="1">
    <location>
        <begin position="127"/>
        <end position="220"/>
    </location>
</feature>
<evidence type="ECO:0000256" key="1">
    <source>
        <dbReference type="SAM" id="MobiDB-lite"/>
    </source>
</evidence>
<feature type="compositionally biased region" description="Polar residues" evidence="1">
    <location>
        <begin position="263"/>
        <end position="273"/>
    </location>
</feature>
<accession>A0A2N8UGE6</accession>
<gene>
    <name evidence="2" type="ORF">SRS1_14700</name>
</gene>
<feature type="compositionally biased region" description="Polar residues" evidence="1">
    <location>
        <begin position="177"/>
        <end position="198"/>
    </location>
</feature>
<feature type="compositionally biased region" description="Polar residues" evidence="1">
    <location>
        <begin position="302"/>
        <end position="319"/>
    </location>
</feature>
<sequence>MAAAAATAAMPHQRARLGLATKPARPILSIDALQPKPSFAVPSIVITPPDTPPSYSTSVPEQQYEKSVLFVPVKTEELGWDEHGLYWNGTYAYPVHQIYDKEGQPIGRRRKGPHGYRFEEYYHNKRPRRSASSSSMWTPSAGEDTVEEASVRLDEPAPASPQLRAEEVAMDEDELRSPSSPTLSLASDASETDASSLWSRCDDAESRCTSPGTVSPPPMDLVDSRAAEVQAEALSQKLAHLPCEKVSKTSWLSLGTLPSAAASTLSESQSLPTARSPRAKPALDTREARRHSTPSAYASIISDLSTSPFASSSTPNRASTLPRAPSRSAYAHSKHSLLRPPPQYTSFVRTQRSTSASSARRASADTTSRFDPDFAAGWTFENPTSAPLTPRF</sequence>
<name>A0A2N8UGE6_9BASI</name>
<proteinExistence type="predicted"/>
<feature type="compositionally biased region" description="Polar residues" evidence="1">
    <location>
        <begin position="381"/>
        <end position="392"/>
    </location>
</feature>
<protein>
    <submittedName>
        <fullName evidence="2">Uncharacterized protein</fullName>
    </submittedName>
</protein>